<dbReference type="KEGG" id="caa:Caka_3103"/>
<gene>
    <name evidence="1" type="ordered locus">Caka_3103</name>
</gene>
<keyword evidence="2" id="KW-1185">Reference proteome</keyword>
<accession>D5EI76</accession>
<organism evidence="1 2">
    <name type="scientific">Coraliomargarita akajimensis (strain DSM 45221 / IAM 15411 / JCM 23193 / KCTC 12865 / 04OKA010-24)</name>
    <dbReference type="NCBI Taxonomy" id="583355"/>
    <lineage>
        <taxon>Bacteria</taxon>
        <taxon>Pseudomonadati</taxon>
        <taxon>Verrucomicrobiota</taxon>
        <taxon>Opitutia</taxon>
        <taxon>Puniceicoccales</taxon>
        <taxon>Coraliomargaritaceae</taxon>
        <taxon>Coraliomargarita</taxon>
    </lineage>
</organism>
<reference evidence="1 2" key="1">
    <citation type="journal article" date="2010" name="Stand. Genomic Sci.">
        <title>Complete genome sequence of Coraliomargarita akajimensis type strain (04OKA010-24).</title>
        <authorList>
            <person name="Mavromatis K."/>
            <person name="Abt B."/>
            <person name="Brambilla E."/>
            <person name="Lapidus A."/>
            <person name="Copeland A."/>
            <person name="Deshpande S."/>
            <person name="Nolan M."/>
            <person name="Lucas S."/>
            <person name="Tice H."/>
            <person name="Cheng J.F."/>
            <person name="Han C."/>
            <person name="Detter J.C."/>
            <person name="Woyke T."/>
            <person name="Goodwin L."/>
            <person name="Pitluck S."/>
            <person name="Held B."/>
            <person name="Brettin T."/>
            <person name="Tapia R."/>
            <person name="Ivanova N."/>
            <person name="Mikhailova N."/>
            <person name="Pati A."/>
            <person name="Liolios K."/>
            <person name="Chen A."/>
            <person name="Palaniappan K."/>
            <person name="Land M."/>
            <person name="Hauser L."/>
            <person name="Chang Y.J."/>
            <person name="Jeffries C.D."/>
            <person name="Rohde M."/>
            <person name="Goker M."/>
            <person name="Bristow J."/>
            <person name="Eisen J.A."/>
            <person name="Markowitz V."/>
            <person name="Hugenholtz P."/>
            <person name="Klenk H.P."/>
            <person name="Kyrpides N.C."/>
        </authorList>
    </citation>
    <scope>NUCLEOTIDE SEQUENCE [LARGE SCALE GENOMIC DNA]</scope>
    <source>
        <strain evidence="2">DSM 45221 / IAM 15411 / JCM 23193 / KCTC 12865</strain>
    </source>
</reference>
<dbReference type="EMBL" id="CP001998">
    <property type="protein sequence ID" value="ADE56116.1"/>
    <property type="molecule type" value="Genomic_DNA"/>
</dbReference>
<dbReference type="HOGENOM" id="CLU_2521898_0_0_0"/>
<dbReference type="Proteomes" id="UP000000925">
    <property type="component" value="Chromosome"/>
</dbReference>
<sequence length="84" mass="9858">MLNRPFFSMGFWAVNVVLRGFNEIHFNCKKLRIDRIPTEDRISNVATMTTMMEVSRRLLSVFVSLYELSDSLLMKIVFPERRAA</sequence>
<proteinExistence type="predicted"/>
<dbReference type="STRING" id="583355.Caka_3103"/>
<evidence type="ECO:0000313" key="2">
    <source>
        <dbReference type="Proteomes" id="UP000000925"/>
    </source>
</evidence>
<evidence type="ECO:0000313" key="1">
    <source>
        <dbReference type="EMBL" id="ADE56116.1"/>
    </source>
</evidence>
<dbReference type="AlphaFoldDB" id="D5EI76"/>
<protein>
    <submittedName>
        <fullName evidence="1">Uncharacterized protein</fullName>
    </submittedName>
</protein>
<name>D5EI76_CORAD</name>